<dbReference type="EMBL" id="CP069482">
    <property type="protein sequence ID" value="QRO77412.1"/>
    <property type="molecule type" value="Genomic_DNA"/>
</dbReference>
<sequence length="1079" mass="120622">MAEEEQEKRVSPSEFMRQLRPELYSDTSDRIAYLLDAKTLEYCLDTITARNQTHDFEIFCRKLCERTICPNLKPATGPEGGGDSKADTETIPVADEIANLTYVGNANAGQERWAFAFSAKKKWAEKVRNDVEGIVATQRDYKKIYCVTAQFARAKDRARVEDELTKQYGVTVTILDRNWIVDQIVGGDRRDLAFNYLGMGQEIVDTRRLGPSDYSRSQQLEDIEKALGNPEAFSGMEMQRVTEALVAAKLSRNLERPRTETDGRFARAVRLAEQNGTYRQKLEAHYEWIWTAFWWFDDISHLNSSYDTFEKLVIETDHAKNIELLCNLAQLLFNSVIHRHLTADETKLAERIARLSDRLKSIAADDERPNNALEARTSQLVIEVNQSALSKDPQRLSLLWPQFSDVIKQARGLGEFSADRLTKMIEAFGNIAGKDPGYAKLVDDVATFVSERTGEAQGALVLLKRAQQLDFEDNFEMIRLLGKAARQLTKKEYADSLIEALQLLTLAYRSAGLLWAARASCIFSMASMFIEAEEGNDLPASIVPTVMMLAWVAIELRHLPDALEAVRLVRGCAAGLPLDDLSKERVAKRLAEFDLIFASQILNFTTEELRRVVKLPDVLGGLGLLQSRNSLLYTLGHEAVLREEGSIPQEETPERVAELFDLLASQPVSSNPHGPVIFNEAEQQCFVSRVQGVRVAVHHPCSDVLVLAAEAVVGSIEALFATAIELGAAAHTENFTISIRESSEILAPDFTVDAEEMTATVRWPVGLIPATYERQDDVQKMLIGLASSIFAATCYVEDLRKTIEYLFENEAVLDRIGMIVVVGNSRQRIFKRGMSRLSDWTQLATSEFTLELSRPVITRRVLDSEDDGDGPSAERGRSAPFPMSDHRDLGVRSVIDVHLWNRAGWTGTAFAHWGASYPPAVALMFTNKDAAKKIFAHWRERLGQVDSQDEIYVAIVRGISIESPAHYRVLITSRLPPEDQRPTGKTIMMASRIQTMHAESDVNLNRFLSIYDQARAYLLLPAILNGGAKPELLPELAILKRELSVKNASAVNENDIEAMALGPELYRSRFGGADPGTTS</sequence>
<organism evidence="2 3">
    <name type="scientific">Burkholderia dolosa</name>
    <dbReference type="NCBI Taxonomy" id="152500"/>
    <lineage>
        <taxon>Bacteria</taxon>
        <taxon>Pseudomonadati</taxon>
        <taxon>Pseudomonadota</taxon>
        <taxon>Betaproteobacteria</taxon>
        <taxon>Burkholderiales</taxon>
        <taxon>Burkholderiaceae</taxon>
        <taxon>Burkholderia</taxon>
        <taxon>Burkholderia cepacia complex</taxon>
    </lineage>
</organism>
<feature type="region of interest" description="Disordered" evidence="1">
    <location>
        <begin position="862"/>
        <end position="884"/>
    </location>
</feature>
<name>A0A892I3R2_9BURK</name>
<gene>
    <name evidence="2" type="ORF">I6K02_00270</name>
</gene>
<keyword evidence="3" id="KW-1185">Reference proteome</keyword>
<reference evidence="2 3" key="1">
    <citation type="submission" date="2021-02" db="EMBL/GenBank/DDBJ databases">
        <title>FDA dAtabase for Regulatory Grade micrObial Sequences (FDA-ARGOS): Supporting development and validation of Infectious Disease Dx tests.</title>
        <authorList>
            <person name="Minogue T."/>
            <person name="Wolcott M."/>
            <person name="Wasieloski L."/>
            <person name="Aguilar W."/>
            <person name="Moore D."/>
            <person name="Jaissle J."/>
            <person name="Tallon L."/>
            <person name="Sadzewicz L."/>
            <person name="Zhao X."/>
            <person name="Boylan J."/>
            <person name="Ott S."/>
            <person name="Bowen H."/>
            <person name="Vavikolanu K."/>
            <person name="Mehta A."/>
            <person name="Aluvathingal J."/>
            <person name="Nadendla S."/>
            <person name="Yan Y."/>
            <person name="Sichtig H."/>
        </authorList>
    </citation>
    <scope>NUCLEOTIDE SEQUENCE [LARGE SCALE GENOMIC DNA]</scope>
    <source>
        <strain evidence="2 3">FDAARGOS_1272</strain>
    </source>
</reference>
<accession>A0A892I3R2</accession>
<dbReference type="Proteomes" id="UP000625568">
    <property type="component" value="Chromosome 1"/>
</dbReference>
<evidence type="ECO:0000313" key="2">
    <source>
        <dbReference type="EMBL" id="QRO77412.1"/>
    </source>
</evidence>
<evidence type="ECO:0000256" key="1">
    <source>
        <dbReference type="SAM" id="MobiDB-lite"/>
    </source>
</evidence>
<evidence type="ECO:0000313" key="3">
    <source>
        <dbReference type="Proteomes" id="UP000625568"/>
    </source>
</evidence>
<protein>
    <submittedName>
        <fullName evidence="2">Uncharacterized protein</fullName>
    </submittedName>
</protein>
<dbReference type="RefSeq" id="WP_035972174.1">
    <property type="nucleotide sequence ID" value="NZ_CABVPR010000052.1"/>
</dbReference>
<dbReference type="AlphaFoldDB" id="A0A892I3R2"/>
<dbReference type="GeneID" id="93128217"/>
<proteinExistence type="predicted"/>